<evidence type="ECO:0000313" key="2">
    <source>
        <dbReference type="EMBL" id="CAG5022816.1"/>
    </source>
</evidence>
<accession>A0A8S3XH17</accession>
<reference evidence="2" key="1">
    <citation type="submission" date="2021-04" db="EMBL/GenBank/DDBJ databases">
        <authorList>
            <person name="Tunstrom K."/>
        </authorList>
    </citation>
    <scope>NUCLEOTIDE SEQUENCE</scope>
</reference>
<protein>
    <submittedName>
        <fullName evidence="2">(apollo) hypothetical protein</fullName>
    </submittedName>
</protein>
<comment type="caution">
    <text evidence="2">The sequence shown here is derived from an EMBL/GenBank/DDBJ whole genome shotgun (WGS) entry which is preliminary data.</text>
</comment>
<dbReference type="PANTHER" id="PTHR47272:SF2">
    <property type="entry name" value="PIGGYBAC TRANSPOSABLE ELEMENT-DERIVED PROTEIN 3-LIKE"/>
    <property type="match status" value="1"/>
</dbReference>
<evidence type="ECO:0000259" key="1">
    <source>
        <dbReference type="Pfam" id="PF13843"/>
    </source>
</evidence>
<dbReference type="InterPro" id="IPR029526">
    <property type="entry name" value="PGBD"/>
</dbReference>
<dbReference type="OrthoDB" id="6923572at2759"/>
<organism evidence="2 3">
    <name type="scientific">Parnassius apollo</name>
    <name type="common">Apollo butterfly</name>
    <name type="synonym">Papilio apollo</name>
    <dbReference type="NCBI Taxonomy" id="110799"/>
    <lineage>
        <taxon>Eukaryota</taxon>
        <taxon>Metazoa</taxon>
        <taxon>Ecdysozoa</taxon>
        <taxon>Arthropoda</taxon>
        <taxon>Hexapoda</taxon>
        <taxon>Insecta</taxon>
        <taxon>Pterygota</taxon>
        <taxon>Neoptera</taxon>
        <taxon>Endopterygota</taxon>
        <taxon>Lepidoptera</taxon>
        <taxon>Glossata</taxon>
        <taxon>Ditrysia</taxon>
        <taxon>Papilionoidea</taxon>
        <taxon>Papilionidae</taxon>
        <taxon>Parnassiinae</taxon>
        <taxon>Parnassini</taxon>
        <taxon>Parnassius</taxon>
        <taxon>Parnassius</taxon>
    </lineage>
</organism>
<dbReference type="CDD" id="cd19757">
    <property type="entry name" value="Bbox1"/>
    <property type="match status" value="1"/>
</dbReference>
<feature type="domain" description="PiggyBac transposable element-derived protein" evidence="1">
    <location>
        <begin position="13"/>
        <end position="74"/>
    </location>
</feature>
<sequence>MASSADSKLPENKCRRWCKKTKQYIEINRPYAIQQYNENMGGVDMLDMVISFYRISARSKKWTVRLIFHLFDFAAAAGWVVYRKEAQMLDTPKKDTLDYLEFKAEIANSLLYFTPAREQIHLYEEVDDVPAEASQTSRKRKYVPQPPLQLRTAMVGHLPMIDNESGDHRCRLPGCKSKKARVYCSTCGMHLCLVAGRNCYKQYHEQN</sequence>
<dbReference type="Pfam" id="PF13843">
    <property type="entry name" value="DDE_Tnp_1_7"/>
    <property type="match status" value="1"/>
</dbReference>
<gene>
    <name evidence="2" type="ORF">PAPOLLO_LOCUS17818</name>
</gene>
<name>A0A8S3XH17_PARAO</name>
<evidence type="ECO:0000313" key="3">
    <source>
        <dbReference type="Proteomes" id="UP000691718"/>
    </source>
</evidence>
<keyword evidence="3" id="KW-1185">Reference proteome</keyword>
<dbReference type="AlphaFoldDB" id="A0A8S3XH17"/>
<dbReference type="Proteomes" id="UP000691718">
    <property type="component" value="Unassembled WGS sequence"/>
</dbReference>
<dbReference type="PANTHER" id="PTHR47272">
    <property type="entry name" value="DDE_TNP_1_7 DOMAIN-CONTAINING PROTEIN"/>
    <property type="match status" value="1"/>
</dbReference>
<proteinExistence type="predicted"/>
<dbReference type="EMBL" id="CAJQZP010001149">
    <property type="protein sequence ID" value="CAG5022816.1"/>
    <property type="molecule type" value="Genomic_DNA"/>
</dbReference>